<dbReference type="AlphaFoldDB" id="A0A238J4R1"/>
<dbReference type="RefSeq" id="WP_093975511.1">
    <property type="nucleotide sequence ID" value="NZ_FXXQ01000015.1"/>
</dbReference>
<feature type="transmembrane region" description="Helical" evidence="1">
    <location>
        <begin position="20"/>
        <end position="41"/>
    </location>
</feature>
<reference evidence="2 3" key="1">
    <citation type="submission" date="2017-05" db="EMBL/GenBank/DDBJ databases">
        <authorList>
            <person name="Song R."/>
            <person name="Chenine A.L."/>
            <person name="Ruprecht R.M."/>
        </authorList>
    </citation>
    <scope>NUCLEOTIDE SEQUENCE [LARGE SCALE GENOMIC DNA]</scope>
    <source>
        <strain evidence="2 3">CECT 8489</strain>
    </source>
</reference>
<keyword evidence="1" id="KW-0472">Membrane</keyword>
<dbReference type="EMBL" id="FXXQ01000015">
    <property type="protein sequence ID" value="SMX25311.1"/>
    <property type="molecule type" value="Genomic_DNA"/>
</dbReference>
<keyword evidence="1" id="KW-1133">Transmembrane helix</keyword>
<evidence type="ECO:0000256" key="1">
    <source>
        <dbReference type="SAM" id="Phobius"/>
    </source>
</evidence>
<evidence type="ECO:0000313" key="3">
    <source>
        <dbReference type="Proteomes" id="UP000201838"/>
    </source>
</evidence>
<accession>A0A238J4R1</accession>
<gene>
    <name evidence="2" type="ORF">BOA8489_03450</name>
</gene>
<evidence type="ECO:0000313" key="2">
    <source>
        <dbReference type="EMBL" id="SMX25311.1"/>
    </source>
</evidence>
<dbReference type="OrthoDB" id="7876207at2"/>
<keyword evidence="3" id="KW-1185">Reference proteome</keyword>
<dbReference type="Proteomes" id="UP000201838">
    <property type="component" value="Unassembled WGS sequence"/>
</dbReference>
<keyword evidence="1" id="KW-0812">Transmembrane</keyword>
<sequence length="189" mass="21033">MRHFLKTFLRSETGSQSVEAVFAFPLVALSIIMTLTFWDGFHTKTVSQRATYTIADMLSREKQAIDADYLTAMHELYSLVSSEESGTALRVSVVEFFVDPDTAEETLSLQWSEGVGGPKGFSDITQLEARVPLMASGDQLIIVESFQDWTPHFNVGLGAMRFDDVAIARPRFAPKLIWDDGTILIETSS</sequence>
<evidence type="ECO:0008006" key="4">
    <source>
        <dbReference type="Google" id="ProtNLM"/>
    </source>
</evidence>
<protein>
    <recommendedName>
        <fullName evidence="4">TadE-like protein</fullName>
    </recommendedName>
</protein>
<organism evidence="2 3">
    <name type="scientific">Boseongicola aestuarii</name>
    <dbReference type="NCBI Taxonomy" id="1470561"/>
    <lineage>
        <taxon>Bacteria</taxon>
        <taxon>Pseudomonadati</taxon>
        <taxon>Pseudomonadota</taxon>
        <taxon>Alphaproteobacteria</taxon>
        <taxon>Rhodobacterales</taxon>
        <taxon>Paracoccaceae</taxon>
        <taxon>Boseongicola</taxon>
    </lineage>
</organism>
<name>A0A238J4R1_9RHOB</name>
<proteinExistence type="predicted"/>